<evidence type="ECO:0000256" key="2">
    <source>
        <dbReference type="ARBA" id="ARBA00005513"/>
    </source>
</evidence>
<comment type="function">
    <text evidence="10">F(1)F(0) ATP synthase produces ATP from ADP in the presence of a proton or sodium gradient. F-type ATPases consist of two structural domains, F(1) containing the extramembraneous catalytic core and F(0) containing the membrane proton channel, linked together by a central stalk and a peripheral stalk. During catalysis, ATP synthesis in the catalytic domain of F(1) is coupled via a rotary mechanism of the central stalk subunits to proton translocation.</text>
</comment>
<keyword evidence="7" id="KW-1133">Transmembrane helix</keyword>
<accession>C1FE00</accession>
<evidence type="ECO:0000256" key="1">
    <source>
        <dbReference type="ARBA" id="ARBA00004167"/>
    </source>
</evidence>
<evidence type="ECO:0000313" key="14">
    <source>
        <dbReference type="Proteomes" id="UP000002009"/>
    </source>
</evidence>
<dbReference type="OMA" id="PLMAIQF"/>
<comment type="subcellular location">
    <subcellularLocation>
        <location evidence="1">Membrane</location>
        <topology evidence="1">Single-pass membrane protein</topology>
    </subcellularLocation>
</comment>
<dbReference type="GeneID" id="8250147"/>
<dbReference type="OrthoDB" id="3819at2759"/>
<reference evidence="13 14" key="1">
    <citation type="journal article" date="2009" name="Science">
        <title>Green evolution and dynamic adaptations revealed by genomes of the marine picoeukaryotes Micromonas.</title>
        <authorList>
            <person name="Worden A.Z."/>
            <person name="Lee J.H."/>
            <person name="Mock T."/>
            <person name="Rouze P."/>
            <person name="Simmons M.P."/>
            <person name="Aerts A.L."/>
            <person name="Allen A.E."/>
            <person name="Cuvelier M.L."/>
            <person name="Derelle E."/>
            <person name="Everett M.V."/>
            <person name="Foulon E."/>
            <person name="Grimwood J."/>
            <person name="Gundlach H."/>
            <person name="Henrissat B."/>
            <person name="Napoli C."/>
            <person name="McDonald S.M."/>
            <person name="Parker M.S."/>
            <person name="Rombauts S."/>
            <person name="Salamov A."/>
            <person name="Von Dassow P."/>
            <person name="Badger J.H."/>
            <person name="Coutinho P.M."/>
            <person name="Demir E."/>
            <person name="Dubchak I."/>
            <person name="Gentemann C."/>
            <person name="Eikrem W."/>
            <person name="Gready J.E."/>
            <person name="John U."/>
            <person name="Lanier W."/>
            <person name="Lindquist E.A."/>
            <person name="Lucas S."/>
            <person name="Mayer K.F."/>
            <person name="Moreau H."/>
            <person name="Not F."/>
            <person name="Otillar R."/>
            <person name="Panaud O."/>
            <person name="Pangilinan J."/>
            <person name="Paulsen I."/>
            <person name="Piegu B."/>
            <person name="Poliakov A."/>
            <person name="Robbens S."/>
            <person name="Schmutz J."/>
            <person name="Toulza E."/>
            <person name="Wyss T."/>
            <person name="Zelensky A."/>
            <person name="Zhou K."/>
            <person name="Armbrust E.V."/>
            <person name="Bhattacharya D."/>
            <person name="Goodenough U.W."/>
            <person name="Van de Peer Y."/>
            <person name="Grigoriev I.V."/>
        </authorList>
    </citation>
    <scope>NUCLEOTIDE SEQUENCE [LARGE SCALE GENOMIC DNA]</scope>
    <source>
        <strain evidence="14">RCC299 / NOUM17</strain>
    </source>
</reference>
<evidence type="ECO:0000256" key="3">
    <source>
        <dbReference type="ARBA" id="ARBA00022448"/>
    </source>
</evidence>
<evidence type="ECO:0000256" key="12">
    <source>
        <dbReference type="SAM" id="Coils"/>
    </source>
</evidence>
<keyword evidence="12" id="KW-0175">Coiled coil</keyword>
<dbReference type="HAMAP" id="MF_01398">
    <property type="entry name" value="ATP_synth_b_bprime"/>
    <property type="match status" value="1"/>
</dbReference>
<evidence type="ECO:0000256" key="5">
    <source>
        <dbReference type="ARBA" id="ARBA00022692"/>
    </source>
</evidence>
<dbReference type="eggNOG" id="ENOG502RH8G">
    <property type="taxonomic scope" value="Eukaryota"/>
</dbReference>
<dbReference type="PANTHER" id="PTHR33445:SF2">
    <property type="entry name" value="ATP SYNTHASE SUBUNIT B', CHLOROPLASTIC"/>
    <property type="match status" value="1"/>
</dbReference>
<dbReference type="KEGG" id="mis:MICPUN_104717"/>
<dbReference type="GO" id="GO:0045259">
    <property type="term" value="C:proton-transporting ATP synthase complex"/>
    <property type="evidence" value="ECO:0007669"/>
    <property type="project" value="UniProtKB-KW"/>
</dbReference>
<dbReference type="RefSeq" id="XP_002507222.1">
    <property type="nucleotide sequence ID" value="XM_002507176.1"/>
</dbReference>
<gene>
    <name evidence="13" type="primary">ATPG</name>
    <name evidence="13" type="ORF">MICPUN_104717</name>
</gene>
<sequence length="213" mass="22652">MTTISAIRCRFDTGTKFIAARRNVRARATIPKTPRAAFSSNNKSELSKVVKPTVATILTNAVIVLPSLAGEPGKIFDFNLTLPIIASEFLLLMVILDKTVFGPVGKALDDRDALIRSQLAAVGDNSTEVANLIAEKEQVISNARAEVAKEVASTKAKIDADIAEAQAKAKADVDKQIAAALAKLEAAKAESAAQVETKAKELSDQIIKKVVEV</sequence>
<dbReference type="STRING" id="296587.C1FE00"/>
<evidence type="ECO:0000313" key="13">
    <source>
        <dbReference type="EMBL" id="ACO68480.1"/>
    </source>
</evidence>
<dbReference type="InParanoid" id="C1FE00"/>
<proteinExistence type="inferred from homology"/>
<dbReference type="GO" id="GO:0015986">
    <property type="term" value="P:proton motive force-driven ATP synthesis"/>
    <property type="evidence" value="ECO:0007669"/>
    <property type="project" value="InterPro"/>
</dbReference>
<dbReference type="CDD" id="cd06503">
    <property type="entry name" value="ATP-synt_Fo_b"/>
    <property type="match status" value="1"/>
</dbReference>
<dbReference type="InterPro" id="IPR050059">
    <property type="entry name" value="ATP_synthase_B_chain"/>
</dbReference>
<evidence type="ECO:0000256" key="11">
    <source>
        <dbReference type="RuleBase" id="RU003848"/>
    </source>
</evidence>
<evidence type="ECO:0000256" key="4">
    <source>
        <dbReference type="ARBA" id="ARBA00022547"/>
    </source>
</evidence>
<dbReference type="AlphaFoldDB" id="C1FE00"/>
<dbReference type="PANTHER" id="PTHR33445">
    <property type="entry name" value="ATP SYNTHASE SUBUNIT B', CHLOROPLASTIC"/>
    <property type="match status" value="1"/>
</dbReference>
<evidence type="ECO:0000256" key="7">
    <source>
        <dbReference type="ARBA" id="ARBA00022989"/>
    </source>
</evidence>
<organism evidence="13 14">
    <name type="scientific">Micromonas commoda (strain RCC299 / NOUM17 / CCMP2709)</name>
    <name type="common">Picoplanktonic green alga</name>
    <dbReference type="NCBI Taxonomy" id="296587"/>
    <lineage>
        <taxon>Eukaryota</taxon>
        <taxon>Viridiplantae</taxon>
        <taxon>Chlorophyta</taxon>
        <taxon>Mamiellophyceae</taxon>
        <taxon>Mamiellales</taxon>
        <taxon>Mamiellaceae</taxon>
        <taxon>Micromonas</taxon>
    </lineage>
</organism>
<dbReference type="Pfam" id="PF00430">
    <property type="entry name" value="ATP-synt_B"/>
    <property type="match status" value="1"/>
</dbReference>
<comment type="similarity">
    <text evidence="2 11">Belongs to the ATPase B chain family.</text>
</comment>
<keyword evidence="4 11" id="KW-0138">CF(0)</keyword>
<keyword evidence="6 11" id="KW-0375">Hydrogen ion transport</keyword>
<dbReference type="GO" id="GO:0046961">
    <property type="term" value="F:proton-transporting ATPase activity, rotational mechanism"/>
    <property type="evidence" value="ECO:0007669"/>
    <property type="project" value="TreeGrafter"/>
</dbReference>
<dbReference type="EMBL" id="CP001574">
    <property type="protein sequence ID" value="ACO68480.1"/>
    <property type="molecule type" value="Genomic_DNA"/>
</dbReference>
<keyword evidence="9" id="KW-0472">Membrane</keyword>
<dbReference type="Proteomes" id="UP000002009">
    <property type="component" value="Chromosome 1"/>
</dbReference>
<evidence type="ECO:0000256" key="8">
    <source>
        <dbReference type="ARBA" id="ARBA00023065"/>
    </source>
</evidence>
<dbReference type="InterPro" id="IPR002146">
    <property type="entry name" value="ATP_synth_b/b'su_bac/chlpt"/>
</dbReference>
<feature type="coiled-coil region" evidence="12">
    <location>
        <begin position="170"/>
        <end position="201"/>
    </location>
</feature>
<keyword evidence="14" id="KW-1185">Reference proteome</keyword>
<evidence type="ECO:0000256" key="6">
    <source>
        <dbReference type="ARBA" id="ARBA00022781"/>
    </source>
</evidence>
<evidence type="ECO:0000256" key="10">
    <source>
        <dbReference type="ARBA" id="ARBA00025198"/>
    </source>
</evidence>
<keyword evidence="5 11" id="KW-0812">Transmembrane</keyword>
<protein>
    <submittedName>
        <fullName evidence="13">H+-or Na+-translocating f-type, v-type and A-type ATPase superfamily</fullName>
    </submittedName>
</protein>
<evidence type="ECO:0000256" key="9">
    <source>
        <dbReference type="ARBA" id="ARBA00023136"/>
    </source>
</evidence>
<keyword evidence="3 11" id="KW-0813">Transport</keyword>
<keyword evidence="8 11" id="KW-0406">Ion transport</keyword>
<name>C1FE00_MICCC</name>